<protein>
    <recommendedName>
        <fullName evidence="2">DNA polymerase III subunit delta</fullName>
        <ecNumber evidence="1">2.7.7.7</ecNumber>
    </recommendedName>
</protein>
<dbReference type="NCBIfam" id="TIGR01128">
    <property type="entry name" value="holA"/>
    <property type="match status" value="1"/>
</dbReference>
<dbReference type="PANTHER" id="PTHR34388:SF1">
    <property type="entry name" value="DNA POLYMERASE III SUBUNIT DELTA"/>
    <property type="match status" value="1"/>
</dbReference>
<evidence type="ECO:0000259" key="10">
    <source>
        <dbReference type="Pfam" id="PF21694"/>
    </source>
</evidence>
<keyword evidence="4 11" id="KW-0548">Nucleotidyltransferase</keyword>
<feature type="domain" description="DNA polymerase III delta subunit-like C-terminal" evidence="10">
    <location>
        <begin position="219"/>
        <end position="337"/>
    </location>
</feature>
<evidence type="ECO:0000313" key="11">
    <source>
        <dbReference type="EMBL" id="MBD2844480.1"/>
    </source>
</evidence>
<dbReference type="InterPro" id="IPR005790">
    <property type="entry name" value="DNA_polIII_delta"/>
</dbReference>
<evidence type="ECO:0000256" key="3">
    <source>
        <dbReference type="ARBA" id="ARBA00022679"/>
    </source>
</evidence>
<dbReference type="Pfam" id="PF06144">
    <property type="entry name" value="DNA_pol3_delta"/>
    <property type="match status" value="1"/>
</dbReference>
<evidence type="ECO:0000256" key="7">
    <source>
        <dbReference type="ARBA" id="ARBA00034754"/>
    </source>
</evidence>
<evidence type="ECO:0000256" key="6">
    <source>
        <dbReference type="ARBA" id="ARBA00022932"/>
    </source>
</evidence>
<dbReference type="Proteomes" id="UP000621560">
    <property type="component" value="Unassembled WGS sequence"/>
</dbReference>
<dbReference type="Gene3D" id="1.20.272.10">
    <property type="match status" value="1"/>
</dbReference>
<dbReference type="SUPFAM" id="SSF52540">
    <property type="entry name" value="P-loop containing nucleoside triphosphate hydrolases"/>
    <property type="match status" value="1"/>
</dbReference>
<keyword evidence="6" id="KW-0239">DNA-directed DNA polymerase</keyword>
<evidence type="ECO:0000256" key="5">
    <source>
        <dbReference type="ARBA" id="ARBA00022705"/>
    </source>
</evidence>
<dbReference type="Pfam" id="PF21694">
    <property type="entry name" value="DNA_pol3_delta_C"/>
    <property type="match status" value="1"/>
</dbReference>
<proteinExistence type="inferred from homology"/>
<dbReference type="GO" id="GO:0003677">
    <property type="term" value="F:DNA binding"/>
    <property type="evidence" value="ECO:0007669"/>
    <property type="project" value="InterPro"/>
</dbReference>
<accession>A0A927BRS1</accession>
<dbReference type="Gene3D" id="1.10.8.60">
    <property type="match status" value="1"/>
</dbReference>
<gene>
    <name evidence="11" type="primary">holA</name>
    <name evidence="11" type="ORF">IDH44_04700</name>
</gene>
<dbReference type="AlphaFoldDB" id="A0A927BRS1"/>
<dbReference type="PANTHER" id="PTHR34388">
    <property type="entry name" value="DNA POLYMERASE III SUBUNIT DELTA"/>
    <property type="match status" value="1"/>
</dbReference>
<keyword evidence="3 11" id="KW-0808">Transferase</keyword>
<keyword evidence="12" id="KW-1185">Reference proteome</keyword>
<name>A0A927BRS1_9BACL</name>
<comment type="catalytic activity">
    <reaction evidence="8">
        <text>DNA(n) + a 2'-deoxyribonucleoside 5'-triphosphate = DNA(n+1) + diphosphate</text>
        <dbReference type="Rhea" id="RHEA:22508"/>
        <dbReference type="Rhea" id="RHEA-COMP:17339"/>
        <dbReference type="Rhea" id="RHEA-COMP:17340"/>
        <dbReference type="ChEBI" id="CHEBI:33019"/>
        <dbReference type="ChEBI" id="CHEBI:61560"/>
        <dbReference type="ChEBI" id="CHEBI:173112"/>
        <dbReference type="EC" id="2.7.7.7"/>
    </reaction>
</comment>
<comment type="similarity">
    <text evidence="7">Belongs to the DNA polymerase HolA subunit family.</text>
</comment>
<dbReference type="Gene3D" id="3.40.50.300">
    <property type="entry name" value="P-loop containing nucleotide triphosphate hydrolases"/>
    <property type="match status" value="1"/>
</dbReference>
<organism evidence="11 12">
    <name type="scientific">Paenibacillus sabuli</name>
    <dbReference type="NCBI Taxonomy" id="2772509"/>
    <lineage>
        <taxon>Bacteria</taxon>
        <taxon>Bacillati</taxon>
        <taxon>Bacillota</taxon>
        <taxon>Bacilli</taxon>
        <taxon>Bacillales</taxon>
        <taxon>Paenibacillaceae</taxon>
        <taxon>Paenibacillus</taxon>
    </lineage>
</organism>
<dbReference type="GO" id="GO:0006261">
    <property type="term" value="P:DNA-templated DNA replication"/>
    <property type="evidence" value="ECO:0007669"/>
    <property type="project" value="TreeGrafter"/>
</dbReference>
<dbReference type="GO" id="GO:0003887">
    <property type="term" value="F:DNA-directed DNA polymerase activity"/>
    <property type="evidence" value="ECO:0007669"/>
    <property type="project" value="UniProtKB-KW"/>
</dbReference>
<dbReference type="InterPro" id="IPR027417">
    <property type="entry name" value="P-loop_NTPase"/>
</dbReference>
<sequence length="349" mass="39277">MNQRTAAKELKEGQPRPVYVLYGKDRFRMQEFVAFMTECLLQPDERQLGVVKFNTADAPIEEAVLEAETVPFFVPRKIVIVRDQTLLAAGGKETAKLEHQPDRLLEYLKQPSETSTIVLMVLADKLDERRKLVKRLKDQDALLPFAELQGAELMRWMQRRVQEQRRELAEAAAELLAVRCGGDLQRVAQELDKLCLHAGPDGRIAPDHVEALTEATVDEDVFALVDAITALEAGKAIAIYRALLLRREEPIKIAALLARQFRIMLQIKELDGQQYGQQQIAAQLGLHPYAVKLAAEKSRRFARGVLAAHLAKLAELDYQMKTGRLDKALGLELFLLEICAQGHDVGIRT</sequence>
<dbReference type="SUPFAM" id="SSF48019">
    <property type="entry name" value="post-AAA+ oligomerization domain-like"/>
    <property type="match status" value="1"/>
</dbReference>
<evidence type="ECO:0000256" key="8">
    <source>
        <dbReference type="ARBA" id="ARBA00049244"/>
    </source>
</evidence>
<dbReference type="InterPro" id="IPR010372">
    <property type="entry name" value="DNA_pol3_delta_N"/>
</dbReference>
<dbReference type="InterPro" id="IPR008921">
    <property type="entry name" value="DNA_pol3_clamp-load_cplx_C"/>
</dbReference>
<dbReference type="EC" id="2.7.7.7" evidence="1"/>
<evidence type="ECO:0000313" key="12">
    <source>
        <dbReference type="Proteomes" id="UP000621560"/>
    </source>
</evidence>
<feature type="domain" description="DNA polymerase III delta N-terminal" evidence="9">
    <location>
        <begin position="19"/>
        <end position="140"/>
    </location>
</feature>
<evidence type="ECO:0000256" key="4">
    <source>
        <dbReference type="ARBA" id="ARBA00022695"/>
    </source>
</evidence>
<evidence type="ECO:0000256" key="2">
    <source>
        <dbReference type="ARBA" id="ARBA00017703"/>
    </source>
</evidence>
<comment type="caution">
    <text evidence="11">The sequence shown here is derived from an EMBL/GenBank/DDBJ whole genome shotgun (WGS) entry which is preliminary data.</text>
</comment>
<dbReference type="RefSeq" id="WP_190915196.1">
    <property type="nucleotide sequence ID" value="NZ_JACXIZ010000011.1"/>
</dbReference>
<dbReference type="GO" id="GO:0009360">
    <property type="term" value="C:DNA polymerase III complex"/>
    <property type="evidence" value="ECO:0007669"/>
    <property type="project" value="InterPro"/>
</dbReference>
<evidence type="ECO:0000259" key="9">
    <source>
        <dbReference type="Pfam" id="PF06144"/>
    </source>
</evidence>
<dbReference type="EMBL" id="JACXIZ010000011">
    <property type="protein sequence ID" value="MBD2844480.1"/>
    <property type="molecule type" value="Genomic_DNA"/>
</dbReference>
<reference evidence="11" key="1">
    <citation type="submission" date="2020-09" db="EMBL/GenBank/DDBJ databases">
        <title>A novel bacterium of genus Paenibacillus, isolated from South China Sea.</title>
        <authorList>
            <person name="Huang H."/>
            <person name="Mo K."/>
            <person name="Hu Y."/>
        </authorList>
    </citation>
    <scope>NUCLEOTIDE SEQUENCE</scope>
    <source>
        <strain evidence="11">IB182496</strain>
    </source>
</reference>
<keyword evidence="5" id="KW-0235">DNA replication</keyword>
<dbReference type="InterPro" id="IPR048466">
    <property type="entry name" value="DNA_pol3_delta-like_C"/>
</dbReference>
<evidence type="ECO:0000256" key="1">
    <source>
        <dbReference type="ARBA" id="ARBA00012417"/>
    </source>
</evidence>